<dbReference type="Proteomes" id="UP000789405">
    <property type="component" value="Unassembled WGS sequence"/>
</dbReference>
<feature type="transmembrane region" description="Helical" evidence="1">
    <location>
        <begin position="117"/>
        <end position="137"/>
    </location>
</feature>
<name>A0A9N9DDF7_9GLOM</name>
<keyword evidence="1" id="KW-0812">Transmembrane</keyword>
<keyword evidence="3" id="KW-1185">Reference proteome</keyword>
<gene>
    <name evidence="2" type="ORF">DERYTH_LOCUS9164</name>
</gene>
<reference evidence="2" key="1">
    <citation type="submission" date="2021-06" db="EMBL/GenBank/DDBJ databases">
        <authorList>
            <person name="Kallberg Y."/>
            <person name="Tangrot J."/>
            <person name="Rosling A."/>
        </authorList>
    </citation>
    <scope>NUCLEOTIDE SEQUENCE</scope>
    <source>
        <strain evidence="2">MA453B</strain>
    </source>
</reference>
<protein>
    <submittedName>
        <fullName evidence="2">1745_t:CDS:1</fullName>
    </submittedName>
</protein>
<evidence type="ECO:0000313" key="3">
    <source>
        <dbReference type="Proteomes" id="UP000789405"/>
    </source>
</evidence>
<accession>A0A9N9DDF7</accession>
<keyword evidence="1" id="KW-0472">Membrane</keyword>
<organism evidence="2 3">
    <name type="scientific">Dentiscutata erythropus</name>
    <dbReference type="NCBI Taxonomy" id="1348616"/>
    <lineage>
        <taxon>Eukaryota</taxon>
        <taxon>Fungi</taxon>
        <taxon>Fungi incertae sedis</taxon>
        <taxon>Mucoromycota</taxon>
        <taxon>Glomeromycotina</taxon>
        <taxon>Glomeromycetes</taxon>
        <taxon>Diversisporales</taxon>
        <taxon>Gigasporaceae</taxon>
        <taxon>Dentiscutata</taxon>
    </lineage>
</organism>
<feature type="transmembrane region" description="Helical" evidence="1">
    <location>
        <begin position="62"/>
        <end position="84"/>
    </location>
</feature>
<sequence length="204" mass="23333">MSEPQITTQKYGDIQQDKPEEILANIENESQKVKICITVQEDKTEKIFFTKLLDQYHGFRKIVLVLLIISFLISFFALFIAIYLKRNETINNPKPQILTSSILNGAKYGVDKLSNTLPLIVDSLTALLSGGGIIIGFKNFFFSSKEYVNLMHKSIENESKEVDGTRQVIKNLKLIKIYMLSLLQSALSLYYIHSCYYKSCTFSH</sequence>
<feature type="transmembrane region" description="Helical" evidence="1">
    <location>
        <begin position="174"/>
        <end position="192"/>
    </location>
</feature>
<evidence type="ECO:0000313" key="2">
    <source>
        <dbReference type="EMBL" id="CAG8631388.1"/>
    </source>
</evidence>
<evidence type="ECO:0000256" key="1">
    <source>
        <dbReference type="SAM" id="Phobius"/>
    </source>
</evidence>
<comment type="caution">
    <text evidence="2">The sequence shown here is derived from an EMBL/GenBank/DDBJ whole genome shotgun (WGS) entry which is preliminary data.</text>
</comment>
<proteinExistence type="predicted"/>
<dbReference type="EMBL" id="CAJVPY010004926">
    <property type="protein sequence ID" value="CAG8631388.1"/>
    <property type="molecule type" value="Genomic_DNA"/>
</dbReference>
<dbReference type="AlphaFoldDB" id="A0A9N9DDF7"/>
<keyword evidence="1" id="KW-1133">Transmembrane helix</keyword>